<dbReference type="RefSeq" id="WP_197002406.1">
    <property type="nucleotide sequence ID" value="NZ_BONS01000003.1"/>
</dbReference>
<reference evidence="4" key="1">
    <citation type="submission" date="2020-11" db="EMBL/GenBank/DDBJ databases">
        <title>Sequencing the genomes of 1000 actinobacteria strains.</title>
        <authorList>
            <person name="Klenk H.-P."/>
        </authorList>
    </citation>
    <scope>NUCLEOTIDE SEQUENCE</scope>
    <source>
        <strain evidence="4">DSM 45356</strain>
    </source>
</reference>
<keyword evidence="5" id="KW-1185">Reference proteome</keyword>
<evidence type="ECO:0000259" key="3">
    <source>
        <dbReference type="PROSITE" id="PS50006"/>
    </source>
</evidence>
<dbReference type="Proteomes" id="UP000622552">
    <property type="component" value="Unassembled WGS sequence"/>
</dbReference>
<evidence type="ECO:0000256" key="1">
    <source>
        <dbReference type="ARBA" id="ARBA00022553"/>
    </source>
</evidence>
<dbReference type="CDD" id="cd00060">
    <property type="entry name" value="FHA"/>
    <property type="match status" value="1"/>
</dbReference>
<feature type="domain" description="FHA" evidence="3">
    <location>
        <begin position="183"/>
        <end position="241"/>
    </location>
</feature>
<evidence type="ECO:0000256" key="2">
    <source>
        <dbReference type="SAM" id="MobiDB-lite"/>
    </source>
</evidence>
<dbReference type="InterPro" id="IPR000253">
    <property type="entry name" value="FHA_dom"/>
</dbReference>
<sequence length="271" mass="26964">MATCPNGHESADADYCDVCGALIGGVQQTTAPASDPSGAAAAPAPPATSAAGTVSGTGADPGTGAASGSPVGAGHATAGAGPGTAPTGGTSPTCPACDAPRTGRFCEECGFDFTSAAVPPRVPPTAELPSTPPGQPTGGWSVTVVADRDYHRAVADRADDESEAVPFPAYCPERRFALTGGQLLIGRRSRSRGIVPDIDLTGPPEDTGVSHVHALLVASGDGWELVDPGSTNGTRLNGAEDPVPENSPVRLADGDRIHVGAWTTITIHTAS</sequence>
<organism evidence="4 5">
    <name type="scientific">Longispora fulva</name>
    <dbReference type="NCBI Taxonomy" id="619741"/>
    <lineage>
        <taxon>Bacteria</taxon>
        <taxon>Bacillati</taxon>
        <taxon>Actinomycetota</taxon>
        <taxon>Actinomycetes</taxon>
        <taxon>Micromonosporales</taxon>
        <taxon>Micromonosporaceae</taxon>
        <taxon>Longispora</taxon>
    </lineage>
</organism>
<feature type="compositionally biased region" description="Low complexity" evidence="2">
    <location>
        <begin position="70"/>
        <end position="91"/>
    </location>
</feature>
<dbReference type="PROSITE" id="PS50006">
    <property type="entry name" value="FHA_DOMAIN"/>
    <property type="match status" value="1"/>
</dbReference>
<evidence type="ECO:0000313" key="5">
    <source>
        <dbReference type="Proteomes" id="UP000622552"/>
    </source>
</evidence>
<dbReference type="SUPFAM" id="SSF49879">
    <property type="entry name" value="SMAD/FHA domain"/>
    <property type="match status" value="1"/>
</dbReference>
<dbReference type="Pfam" id="PF00498">
    <property type="entry name" value="FHA"/>
    <property type="match status" value="1"/>
</dbReference>
<dbReference type="SMART" id="SM00240">
    <property type="entry name" value="FHA"/>
    <property type="match status" value="1"/>
</dbReference>
<protein>
    <recommendedName>
        <fullName evidence="3">FHA domain-containing protein</fullName>
    </recommendedName>
</protein>
<dbReference type="EMBL" id="JADOUF010000001">
    <property type="protein sequence ID" value="MBG6135271.1"/>
    <property type="molecule type" value="Genomic_DNA"/>
</dbReference>
<comment type="caution">
    <text evidence="4">The sequence shown here is derived from an EMBL/GenBank/DDBJ whole genome shotgun (WGS) entry which is preliminary data.</text>
</comment>
<keyword evidence="1" id="KW-0597">Phosphoprotein</keyword>
<name>A0A8J7GQV9_9ACTN</name>
<evidence type="ECO:0000313" key="4">
    <source>
        <dbReference type="EMBL" id="MBG6135271.1"/>
    </source>
</evidence>
<feature type="region of interest" description="Disordered" evidence="2">
    <location>
        <begin position="29"/>
        <end position="91"/>
    </location>
</feature>
<gene>
    <name evidence="4" type="ORF">IW245_001465</name>
</gene>
<dbReference type="AlphaFoldDB" id="A0A8J7GQV9"/>
<dbReference type="InterPro" id="IPR008984">
    <property type="entry name" value="SMAD_FHA_dom_sf"/>
</dbReference>
<proteinExistence type="predicted"/>
<dbReference type="Gene3D" id="2.60.200.20">
    <property type="match status" value="1"/>
</dbReference>
<feature type="compositionally biased region" description="Low complexity" evidence="2">
    <location>
        <begin position="29"/>
        <end position="53"/>
    </location>
</feature>
<accession>A0A8J7GQV9</accession>